<proteinExistence type="predicted"/>
<sequence>MSFKSSRVGAVVVFAFAAGAAGTAAADQAAPAVLLRPATMLIKDSPNGPANKPVGKQTGAGVMDTSAAADANGNIFMTWTNSVHADGKAGVQGAFALAQLTENGLQVTKPPTDLPTLIGERTYMRPVAAMGENFMISIFASEDNGVVPTNPQAVAWVFDRKGNMLNITDKGRVIPGDKGDKPANLIQLSKQNDAQQYGPHSVCPLGKNADGSESFLVGVQRQNTNAYAMRVDVKMQDDGAAKVTVPVFKRIVEDAQHCRPQVECEPPGATVNRRTRVITSVEANSQPADIGVRAVLFDPDKGEAVASTLIAKSDRRANRYAVQPSVAFISDDVVAIQWQQSANARKNRVKGNGHTGGENLSMLTTLKVPAAGGEFQQLDQKERVAPYQRHAHAFGSLYGGGAGQPAVAVMAGSSTGTGKGLMQTIPIDPANGKIGAIDPAKLSEVSIMSDVANLPARGKRNPQDQGAGFINGIGGLKNPGFGKANGFMPEVATFTVAAVPGLKDVTASNRDSLFLSLVPTTWLPTLKVVSGPVTLTKDILNGPSPTVVVPSAPSGDGNSPEPDPFGNGPDDEKGGDLNAGAGGCSVGATSTMPTGLGALALGMVGALLVIRRKRGS</sequence>
<feature type="region of interest" description="Disordered" evidence="1">
    <location>
        <begin position="541"/>
        <end position="581"/>
    </location>
</feature>
<evidence type="ECO:0000313" key="4">
    <source>
        <dbReference type="EMBL" id="WXB09139.1"/>
    </source>
</evidence>
<gene>
    <name evidence="4" type="ORF">LVJ94_18125</name>
</gene>
<feature type="chain" id="PRO_5045781592" description="Gram-positive cocci surface proteins LPxTG domain-containing protein" evidence="3">
    <location>
        <begin position="21"/>
        <end position="616"/>
    </location>
</feature>
<reference evidence="4" key="1">
    <citation type="submission" date="2021-12" db="EMBL/GenBank/DDBJ databases">
        <title>Discovery of the Pendulisporaceae a myxobacterial family with distinct sporulation behavior and unique specialized metabolism.</title>
        <authorList>
            <person name="Garcia R."/>
            <person name="Popoff A."/>
            <person name="Bader C.D."/>
            <person name="Loehr J."/>
            <person name="Walesch S."/>
            <person name="Walt C."/>
            <person name="Boldt J."/>
            <person name="Bunk B."/>
            <person name="Haeckl F.J.F.P.J."/>
            <person name="Gunesch A.P."/>
            <person name="Birkelbach J."/>
            <person name="Nuebel U."/>
            <person name="Pietschmann T."/>
            <person name="Bach T."/>
            <person name="Mueller R."/>
        </authorList>
    </citation>
    <scope>NUCLEOTIDE SEQUENCE</scope>
    <source>
        <strain evidence="4">MSr11367</strain>
    </source>
</reference>
<dbReference type="EMBL" id="CP089983">
    <property type="protein sequence ID" value="WXB09139.1"/>
    <property type="molecule type" value="Genomic_DNA"/>
</dbReference>
<evidence type="ECO:0000256" key="2">
    <source>
        <dbReference type="SAM" id="Phobius"/>
    </source>
</evidence>
<protein>
    <recommendedName>
        <fullName evidence="6">Gram-positive cocci surface proteins LPxTG domain-containing protein</fullName>
    </recommendedName>
</protein>
<evidence type="ECO:0000256" key="3">
    <source>
        <dbReference type="SAM" id="SignalP"/>
    </source>
</evidence>
<keyword evidence="2" id="KW-0812">Transmembrane</keyword>
<name>A0ABZ2LE21_9BACT</name>
<evidence type="ECO:0000256" key="1">
    <source>
        <dbReference type="SAM" id="MobiDB-lite"/>
    </source>
</evidence>
<evidence type="ECO:0008006" key="6">
    <source>
        <dbReference type="Google" id="ProtNLM"/>
    </source>
</evidence>
<dbReference type="RefSeq" id="WP_394838811.1">
    <property type="nucleotide sequence ID" value="NZ_CP089929.1"/>
</dbReference>
<feature type="signal peptide" evidence="3">
    <location>
        <begin position="1"/>
        <end position="20"/>
    </location>
</feature>
<keyword evidence="2" id="KW-1133">Transmembrane helix</keyword>
<keyword evidence="5" id="KW-1185">Reference proteome</keyword>
<evidence type="ECO:0000313" key="5">
    <source>
        <dbReference type="Proteomes" id="UP001374803"/>
    </source>
</evidence>
<feature type="transmembrane region" description="Helical" evidence="2">
    <location>
        <begin position="592"/>
        <end position="610"/>
    </location>
</feature>
<keyword evidence="2" id="KW-0472">Membrane</keyword>
<accession>A0ABZ2LE21</accession>
<keyword evidence="3" id="KW-0732">Signal</keyword>
<feature type="compositionally biased region" description="Low complexity" evidence="1">
    <location>
        <begin position="543"/>
        <end position="554"/>
    </location>
</feature>
<organism evidence="4 5">
    <name type="scientific">Pendulispora rubella</name>
    <dbReference type="NCBI Taxonomy" id="2741070"/>
    <lineage>
        <taxon>Bacteria</taxon>
        <taxon>Pseudomonadati</taxon>
        <taxon>Myxococcota</taxon>
        <taxon>Myxococcia</taxon>
        <taxon>Myxococcales</taxon>
        <taxon>Sorangiineae</taxon>
        <taxon>Pendulisporaceae</taxon>
        <taxon>Pendulispora</taxon>
    </lineage>
</organism>
<dbReference type="Proteomes" id="UP001374803">
    <property type="component" value="Chromosome"/>
</dbReference>